<name>H0VHM2_CAVPO</name>
<reference evidence="1" key="2">
    <citation type="submission" date="2025-08" db="UniProtKB">
        <authorList>
            <consortium name="Ensembl"/>
        </authorList>
    </citation>
    <scope>IDENTIFICATION</scope>
    <source>
        <strain evidence="1">2N</strain>
    </source>
</reference>
<proteinExistence type="predicted"/>
<evidence type="ECO:0000313" key="1">
    <source>
        <dbReference type="Ensembl" id="ENSCPOP00000009661.3"/>
    </source>
</evidence>
<protein>
    <recommendedName>
        <fullName evidence="3">Cilia and flagella associated protein 47</fullName>
    </recommendedName>
</protein>
<evidence type="ECO:0008006" key="3">
    <source>
        <dbReference type="Google" id="ProtNLM"/>
    </source>
</evidence>
<dbReference type="EMBL" id="AAKN02033959">
    <property type="status" value="NOT_ANNOTATED_CDS"/>
    <property type="molecule type" value="Genomic_DNA"/>
</dbReference>
<dbReference type="Gene3D" id="2.60.40.10">
    <property type="entry name" value="Immunoglobulins"/>
    <property type="match status" value="4"/>
</dbReference>
<dbReference type="EMBL" id="AAKN02033960">
    <property type="status" value="NOT_ANNOTATED_CDS"/>
    <property type="molecule type" value="Genomic_DNA"/>
</dbReference>
<keyword evidence="2" id="KW-1185">Reference proteome</keyword>
<dbReference type="PANTHER" id="PTHR45912">
    <property type="entry name" value="CILIA- AND FLAGELLA-ASSOCIATED PROTEIN 47"/>
    <property type="match status" value="1"/>
</dbReference>
<evidence type="ECO:0000313" key="2">
    <source>
        <dbReference type="Proteomes" id="UP000005447"/>
    </source>
</evidence>
<dbReference type="GeneTree" id="ENSGT00940000159699"/>
<dbReference type="STRING" id="10141.ENSCPOP00000009661"/>
<dbReference type="EMBL" id="AAKN02033964">
    <property type="status" value="NOT_ANNOTATED_CDS"/>
    <property type="molecule type" value="Genomic_DNA"/>
</dbReference>
<dbReference type="Ensembl" id="ENSCPOT00000010859.3">
    <property type="protein sequence ID" value="ENSCPOP00000009661.3"/>
    <property type="gene ID" value="ENSCPOG00000010761.4"/>
</dbReference>
<dbReference type="Proteomes" id="UP000005447">
    <property type="component" value="Unassembled WGS sequence"/>
</dbReference>
<dbReference type="EMBL" id="AAKN02033961">
    <property type="status" value="NOT_ANNOTATED_CDS"/>
    <property type="molecule type" value="Genomic_DNA"/>
</dbReference>
<dbReference type="AlphaFoldDB" id="H0VHM2"/>
<dbReference type="Bgee" id="ENSCPOG00000010761">
    <property type="expression patterns" value="Expressed in testis and 3 other cell types or tissues"/>
</dbReference>
<sequence>MIPSCEMEIESVVDFGTLVSNSKVYSEVIRISNLGTVPGMFKVEYQGQLPIHIFPNYGVVKPESFIIVKVDFCADKSRLVNEVAKVRLQGRPEMYLNIKAHVVDQIIELLNTSDERKLECIHFGSVFFETSKIEHAFLYNNSPQPINWVAVMLNDCVGEELGTNIRQTTDFALNNLTYLNKIKTIDITTVFSCVPNEGILLPYQKIVITFCFSPKLIVESKMNVDPSHRQDYAVFLRFETVRSRDGFSQDDISETVKSDQFQKVELALTGSGHPVLLHLNPGTIFKFSPCFMGEHSDVVCTIHNQSEFLPVTYSFPKTAHFKIEPNRGKINEGCIQTVTFSFIPHQVGAFKVKQALELIGPVADKNLQSTSMKPFYHITLNFKSLCKPFTKKVVMKANPGISPLVSNPTGQFVAKDLTKYKDFAPVAKLQSSRTHLHDYQSKNESMKGALMAFPNERAASVRPGERYEVFRTIFTKVPRYTYIDPDFEYTELEKIEKRVHQDYYSNYIKFLRQNRLQKEAARKCAHSNNAIDIAMLPASGLKSPILSQEEIKEECSSTECPITTKSIDMYQGTGIQGESDLKGLKSKPATPQEKHDCNIVLTPKQIHQVIIGPSILNFGNICVKSTNTHSLHIINMLPMHIWIQLNIDFEELQNTKIFSYVIPPTCSTHIPITLETSNTGKFWRSFSYTINNIPAGHILVTAQALPVKLELSSDEIELRPRGFLLKTCFWGTVRLYNHQNKSAQFGWQPVNSLKGIAFSIRPAKGIVEAYSSLECEITWHPGFTSPERGKFILHVIDGNILTLQCIANVIISLELIFIL</sequence>
<dbReference type="PANTHER" id="PTHR45912:SF3">
    <property type="entry name" value="CILIA- AND FLAGELLA-ASSOCIATED PROTEIN 47"/>
    <property type="match status" value="1"/>
</dbReference>
<organism evidence="1 2">
    <name type="scientific">Cavia porcellus</name>
    <name type="common">Guinea pig</name>
    <dbReference type="NCBI Taxonomy" id="10141"/>
    <lineage>
        <taxon>Eukaryota</taxon>
        <taxon>Metazoa</taxon>
        <taxon>Chordata</taxon>
        <taxon>Craniata</taxon>
        <taxon>Vertebrata</taxon>
        <taxon>Euteleostomi</taxon>
        <taxon>Mammalia</taxon>
        <taxon>Eutheria</taxon>
        <taxon>Euarchontoglires</taxon>
        <taxon>Glires</taxon>
        <taxon>Rodentia</taxon>
        <taxon>Hystricomorpha</taxon>
        <taxon>Caviidae</taxon>
        <taxon>Cavia</taxon>
    </lineage>
</organism>
<dbReference type="EMBL" id="AAKN02033962">
    <property type="status" value="NOT_ANNOTATED_CDS"/>
    <property type="molecule type" value="Genomic_DNA"/>
</dbReference>
<dbReference type="GO" id="GO:0005929">
    <property type="term" value="C:cilium"/>
    <property type="evidence" value="ECO:0007669"/>
    <property type="project" value="TreeGrafter"/>
</dbReference>
<accession>H0VHM2</accession>
<dbReference type="EMBL" id="AAKN02033963">
    <property type="status" value="NOT_ANNOTATED_CDS"/>
    <property type="molecule type" value="Genomic_DNA"/>
</dbReference>
<reference evidence="2" key="1">
    <citation type="journal article" date="2011" name="Nature">
        <title>A high-resolution map of human evolutionary constraint using 29 mammals.</title>
        <authorList>
            <person name="Lindblad-Toh K."/>
            <person name="Garber M."/>
            <person name="Zuk O."/>
            <person name="Lin M.F."/>
            <person name="Parker B.J."/>
            <person name="Washietl S."/>
            <person name="Kheradpour P."/>
            <person name="Ernst J."/>
            <person name="Jordan G."/>
            <person name="Mauceli E."/>
            <person name="Ward L.D."/>
            <person name="Lowe C.B."/>
            <person name="Holloway A.K."/>
            <person name="Clamp M."/>
            <person name="Gnerre S."/>
            <person name="Alfoldi J."/>
            <person name="Beal K."/>
            <person name="Chang J."/>
            <person name="Clawson H."/>
            <person name="Cuff J."/>
            <person name="Di Palma F."/>
            <person name="Fitzgerald S."/>
            <person name="Flicek P."/>
            <person name="Guttman M."/>
            <person name="Hubisz M.J."/>
            <person name="Jaffe D.B."/>
            <person name="Jungreis I."/>
            <person name="Kent W.J."/>
            <person name="Kostka D."/>
            <person name="Lara M."/>
            <person name="Martins A.L."/>
            <person name="Massingham T."/>
            <person name="Moltke I."/>
            <person name="Raney B.J."/>
            <person name="Rasmussen M.D."/>
            <person name="Robinson J."/>
            <person name="Stark A."/>
            <person name="Vilella A.J."/>
            <person name="Wen J."/>
            <person name="Xie X."/>
            <person name="Zody M.C."/>
            <person name="Baldwin J."/>
            <person name="Bloom T."/>
            <person name="Chin C.W."/>
            <person name="Heiman D."/>
            <person name="Nicol R."/>
            <person name="Nusbaum C."/>
            <person name="Young S."/>
            <person name="Wilkinson J."/>
            <person name="Worley K.C."/>
            <person name="Kovar C.L."/>
            <person name="Muzny D.M."/>
            <person name="Gibbs R.A."/>
            <person name="Cree A."/>
            <person name="Dihn H.H."/>
            <person name="Fowler G."/>
            <person name="Jhangiani S."/>
            <person name="Joshi V."/>
            <person name="Lee S."/>
            <person name="Lewis L.R."/>
            <person name="Nazareth L.V."/>
            <person name="Okwuonu G."/>
            <person name="Santibanez J."/>
            <person name="Warren W.C."/>
            <person name="Mardis E.R."/>
            <person name="Weinstock G.M."/>
            <person name="Wilson R.K."/>
            <person name="Delehaunty K."/>
            <person name="Dooling D."/>
            <person name="Fronik C."/>
            <person name="Fulton L."/>
            <person name="Fulton B."/>
            <person name="Graves T."/>
            <person name="Minx P."/>
            <person name="Sodergren E."/>
            <person name="Birney E."/>
            <person name="Margulies E.H."/>
            <person name="Herrero J."/>
            <person name="Green E.D."/>
            <person name="Haussler D."/>
            <person name="Siepel A."/>
            <person name="Goldman N."/>
            <person name="Pollard K.S."/>
            <person name="Pedersen J.S."/>
            <person name="Lander E.S."/>
            <person name="Kellis M."/>
        </authorList>
    </citation>
    <scope>NUCLEOTIDE SEQUENCE [LARGE SCALE GENOMIC DNA]</scope>
    <source>
        <strain evidence="2">2N</strain>
    </source>
</reference>
<dbReference type="HOGENOM" id="CLU_008435_0_0_1"/>
<dbReference type="eggNOG" id="ENOG502QQ4Q">
    <property type="taxonomic scope" value="Eukaryota"/>
</dbReference>
<dbReference type="OMA" id="TPSEMKF"/>
<reference evidence="1" key="3">
    <citation type="submission" date="2025-09" db="UniProtKB">
        <authorList>
            <consortium name="Ensembl"/>
        </authorList>
    </citation>
    <scope>IDENTIFICATION</scope>
    <source>
        <strain evidence="1">2N</strain>
    </source>
</reference>
<dbReference type="GO" id="GO:0007288">
    <property type="term" value="P:sperm axoneme assembly"/>
    <property type="evidence" value="ECO:0007669"/>
    <property type="project" value="TreeGrafter"/>
</dbReference>
<dbReference type="InterPro" id="IPR013783">
    <property type="entry name" value="Ig-like_fold"/>
</dbReference>
<dbReference type="InParanoid" id="H0VHM2"/>
<dbReference type="VEuPathDB" id="HostDB:ENSCPOG00000010761"/>